<evidence type="ECO:0000313" key="7">
    <source>
        <dbReference type="EMBL" id="VVD85653.1"/>
    </source>
</evidence>
<dbReference type="InterPro" id="IPR036390">
    <property type="entry name" value="WH_DNA-bd_sf"/>
</dbReference>
<evidence type="ECO:0000256" key="4">
    <source>
        <dbReference type="ARBA" id="ARBA00023125"/>
    </source>
</evidence>
<proteinExistence type="inferred from homology"/>
<evidence type="ECO:0000256" key="5">
    <source>
        <dbReference type="ARBA" id="ARBA00023163"/>
    </source>
</evidence>
<keyword evidence="5" id="KW-0804">Transcription</keyword>
<organism evidence="7 8">
    <name type="scientific">Pandoraea soli</name>
    <dbReference type="NCBI Taxonomy" id="2508293"/>
    <lineage>
        <taxon>Bacteria</taxon>
        <taxon>Pseudomonadati</taxon>
        <taxon>Pseudomonadota</taxon>
        <taxon>Betaproteobacteria</taxon>
        <taxon>Burkholderiales</taxon>
        <taxon>Burkholderiaceae</taxon>
        <taxon>Pandoraea</taxon>
    </lineage>
</organism>
<name>A0ABY6W0P9_9BURK</name>
<dbReference type="InterPro" id="IPR015424">
    <property type="entry name" value="PyrdxlP-dep_Trfase"/>
</dbReference>
<accession>A0ABY6W0P9</accession>
<dbReference type="Gene3D" id="1.10.10.10">
    <property type="entry name" value="Winged helix-like DNA-binding domain superfamily/Winged helix DNA-binding domain"/>
    <property type="match status" value="1"/>
</dbReference>
<dbReference type="SMART" id="SM00345">
    <property type="entry name" value="HTH_GNTR"/>
    <property type="match status" value="1"/>
</dbReference>
<dbReference type="Pfam" id="PF00155">
    <property type="entry name" value="Aminotran_1_2"/>
    <property type="match status" value="1"/>
</dbReference>
<evidence type="ECO:0000256" key="3">
    <source>
        <dbReference type="ARBA" id="ARBA00023015"/>
    </source>
</evidence>
<keyword evidence="2" id="KW-0663">Pyridoxal phosphate</keyword>
<dbReference type="InterPro" id="IPR051446">
    <property type="entry name" value="HTH_trans_reg/aminotransferase"/>
</dbReference>
<evidence type="ECO:0000256" key="2">
    <source>
        <dbReference type="ARBA" id="ARBA00022898"/>
    </source>
</evidence>
<dbReference type="SUPFAM" id="SSF46785">
    <property type="entry name" value="Winged helix' DNA-binding domain"/>
    <property type="match status" value="1"/>
</dbReference>
<comment type="similarity">
    <text evidence="1">In the C-terminal section; belongs to the class-I pyridoxal-phosphate-dependent aminotransferase family.</text>
</comment>
<dbReference type="SUPFAM" id="SSF53383">
    <property type="entry name" value="PLP-dependent transferases"/>
    <property type="match status" value="1"/>
</dbReference>
<dbReference type="PROSITE" id="PS50949">
    <property type="entry name" value="HTH_GNTR"/>
    <property type="match status" value="1"/>
</dbReference>
<gene>
    <name evidence="7" type="ORF">PSO31014_01334</name>
</gene>
<comment type="caution">
    <text evidence="7">The sequence shown here is derived from an EMBL/GenBank/DDBJ whole genome shotgun (WGS) entry which is preliminary data.</text>
</comment>
<reference evidence="7 8" key="1">
    <citation type="submission" date="2019-08" db="EMBL/GenBank/DDBJ databases">
        <authorList>
            <person name="Peeters C."/>
        </authorList>
    </citation>
    <scope>NUCLEOTIDE SEQUENCE [LARGE SCALE GENOMIC DNA]</scope>
    <source>
        <strain evidence="7 8">LMG 31014</strain>
    </source>
</reference>
<dbReference type="PANTHER" id="PTHR46577">
    <property type="entry name" value="HTH-TYPE TRANSCRIPTIONAL REGULATORY PROTEIN GABR"/>
    <property type="match status" value="1"/>
</dbReference>
<evidence type="ECO:0000313" key="8">
    <source>
        <dbReference type="Proteomes" id="UP000405357"/>
    </source>
</evidence>
<keyword evidence="8" id="KW-1185">Reference proteome</keyword>
<keyword evidence="3" id="KW-0805">Transcription regulation</keyword>
<dbReference type="EMBL" id="CABPSG010000003">
    <property type="protein sequence ID" value="VVD85653.1"/>
    <property type="molecule type" value="Genomic_DNA"/>
</dbReference>
<evidence type="ECO:0000256" key="1">
    <source>
        <dbReference type="ARBA" id="ARBA00005384"/>
    </source>
</evidence>
<feature type="domain" description="HTH gntR-type" evidence="6">
    <location>
        <begin position="16"/>
        <end position="84"/>
    </location>
</feature>
<evidence type="ECO:0000259" key="6">
    <source>
        <dbReference type="PROSITE" id="PS50949"/>
    </source>
</evidence>
<dbReference type="Proteomes" id="UP000405357">
    <property type="component" value="Unassembled WGS sequence"/>
</dbReference>
<dbReference type="PANTHER" id="PTHR46577:SF1">
    <property type="entry name" value="HTH-TYPE TRANSCRIPTIONAL REGULATORY PROTEIN GABR"/>
    <property type="match status" value="1"/>
</dbReference>
<dbReference type="InterPro" id="IPR036388">
    <property type="entry name" value="WH-like_DNA-bd_sf"/>
</dbReference>
<dbReference type="CDD" id="cd07377">
    <property type="entry name" value="WHTH_GntR"/>
    <property type="match status" value="1"/>
</dbReference>
<sequence>MHDDDRIAELVCLIQNRSPAGIAVEIANLIRSGKLPIGTQLPPVRDLAAALGVSPSTVSSAWRQLRLHRMVSGSRRNGVWVQGDQTSLRPVRYEGRGNFGPFAVTDLRLATPDAALLPDLSQALAHATNAKNLNSYMREVITLSLREAVMPAWPYEAPAFIATNGGYDALYLALVSSVLPGAYVAVETPATIRILDIVDKVGACSLPIECDDEGPLPESLATALKRKPSAFLFQPGSHAATGRVLSKKRIAALTSLLKKSDTLIIEDDGLGFISPEPAASFGKSFPERTVHIKSFSKSHGPDLRLAVMSGSANFIDQVRGYRNFREGWTTRILQEAVAWLLKDKESIACVERARAIYAERNAAFSRALTERNIPHSAGGLVAWVAVPSEQHALVTLASRGIAVNPGSSSGLTKTSHLRIATGQLADDYERVADAVLAGLHDPGLQGPAEAYY</sequence>
<keyword evidence="4" id="KW-0238">DNA-binding</keyword>
<dbReference type="InterPro" id="IPR015421">
    <property type="entry name" value="PyrdxlP-dep_Trfase_major"/>
</dbReference>
<dbReference type="Pfam" id="PF00392">
    <property type="entry name" value="GntR"/>
    <property type="match status" value="1"/>
</dbReference>
<dbReference type="Gene3D" id="3.40.640.10">
    <property type="entry name" value="Type I PLP-dependent aspartate aminotransferase-like (Major domain)"/>
    <property type="match status" value="1"/>
</dbReference>
<dbReference type="InterPro" id="IPR004839">
    <property type="entry name" value="Aminotransferase_I/II_large"/>
</dbReference>
<dbReference type="InterPro" id="IPR000524">
    <property type="entry name" value="Tscrpt_reg_HTH_GntR"/>
</dbReference>
<dbReference type="CDD" id="cd00609">
    <property type="entry name" value="AAT_like"/>
    <property type="match status" value="1"/>
</dbReference>
<protein>
    <submittedName>
        <fullName evidence="7">GntR family transcriptional regulator</fullName>
    </submittedName>
</protein>